<dbReference type="AlphaFoldDB" id="A0A1H2AP95"/>
<dbReference type="STRING" id="630515.SAMN04489812_6106"/>
<evidence type="ECO:0000313" key="3">
    <source>
        <dbReference type="EMBL" id="SDT47709.1"/>
    </source>
</evidence>
<dbReference type="InterPro" id="IPR051397">
    <property type="entry name" value="Zn-ADH-like_protein"/>
</dbReference>
<dbReference type="Gene3D" id="3.40.50.720">
    <property type="entry name" value="NAD(P)-binding Rossmann-like Domain"/>
    <property type="match status" value="1"/>
</dbReference>
<dbReference type="InterPro" id="IPR020843">
    <property type="entry name" value="ER"/>
</dbReference>
<organism evidence="3 4">
    <name type="scientific">Microlunatus soli</name>
    <dbReference type="NCBI Taxonomy" id="630515"/>
    <lineage>
        <taxon>Bacteria</taxon>
        <taxon>Bacillati</taxon>
        <taxon>Actinomycetota</taxon>
        <taxon>Actinomycetes</taxon>
        <taxon>Propionibacteriales</taxon>
        <taxon>Propionibacteriaceae</taxon>
        <taxon>Microlunatus</taxon>
    </lineage>
</organism>
<proteinExistence type="predicted"/>
<accession>A0A1H2AP95</accession>
<dbReference type="InterPro" id="IPR013149">
    <property type="entry name" value="ADH-like_C"/>
</dbReference>
<dbReference type="SUPFAM" id="SSF50129">
    <property type="entry name" value="GroES-like"/>
    <property type="match status" value="1"/>
</dbReference>
<feature type="compositionally biased region" description="Basic and acidic residues" evidence="1">
    <location>
        <begin position="20"/>
        <end position="42"/>
    </location>
</feature>
<dbReference type="CDD" id="cd08241">
    <property type="entry name" value="QOR1"/>
    <property type="match status" value="1"/>
</dbReference>
<name>A0A1H2AP95_9ACTN</name>
<dbReference type="PANTHER" id="PTHR43677:SF4">
    <property type="entry name" value="QUINONE OXIDOREDUCTASE-LIKE PROTEIN 2"/>
    <property type="match status" value="1"/>
</dbReference>
<dbReference type="EMBL" id="LT629772">
    <property type="protein sequence ID" value="SDT47709.1"/>
    <property type="molecule type" value="Genomic_DNA"/>
</dbReference>
<gene>
    <name evidence="3" type="ORF">SAMN04489812_6106</name>
</gene>
<keyword evidence="4" id="KW-1185">Reference proteome</keyword>
<evidence type="ECO:0000256" key="1">
    <source>
        <dbReference type="SAM" id="MobiDB-lite"/>
    </source>
</evidence>
<dbReference type="SMART" id="SM00829">
    <property type="entry name" value="PKS_ER"/>
    <property type="match status" value="1"/>
</dbReference>
<dbReference type="SUPFAM" id="SSF51735">
    <property type="entry name" value="NAD(P)-binding Rossmann-fold domains"/>
    <property type="match status" value="1"/>
</dbReference>
<reference evidence="3 4" key="1">
    <citation type="submission" date="2016-10" db="EMBL/GenBank/DDBJ databases">
        <authorList>
            <person name="de Groot N.N."/>
        </authorList>
    </citation>
    <scope>NUCLEOTIDE SEQUENCE [LARGE SCALE GENOMIC DNA]</scope>
    <source>
        <strain evidence="3 4">DSM 21800</strain>
    </source>
</reference>
<dbReference type="Gene3D" id="3.90.180.10">
    <property type="entry name" value="Medium-chain alcohol dehydrogenases, catalytic domain"/>
    <property type="match status" value="1"/>
</dbReference>
<sequence>MTDDQGPQRAGPRMRALVQHSDRGPSDLILHEDQQRPRPGPDDYLVRVEAAGVNFADTMQTRGSYGGGPRPPYPAGFEAVGEIVAVGSRVAGPLPTGTRIVGTGPGAFAQFLAMPAAGVLPIPDNWTSAAALGMVLNWGTALAALRPMGMITPGDTVLIHAAAGGVGQPAVRLARHFGARVIATASVSKHPAVRAAGADDVLDRDHPDLAAEILRRTDGVDLVLDSVGRTSVPVSLGVARPYTGRVIVFGTASGPAAVSMEKMIFEHPVQLKGLHIGSLATSAPALYRNVLAELTDLIRLGVYPPGRPEIHPLADGPRVLADLEAGRTTGKQALDPWR</sequence>
<dbReference type="RefSeq" id="WP_091531363.1">
    <property type="nucleotide sequence ID" value="NZ_LT629772.1"/>
</dbReference>
<dbReference type="InterPro" id="IPR011032">
    <property type="entry name" value="GroES-like_sf"/>
</dbReference>
<dbReference type="InterPro" id="IPR013154">
    <property type="entry name" value="ADH-like_N"/>
</dbReference>
<dbReference type="GO" id="GO:0016491">
    <property type="term" value="F:oxidoreductase activity"/>
    <property type="evidence" value="ECO:0007669"/>
    <property type="project" value="InterPro"/>
</dbReference>
<evidence type="ECO:0000259" key="2">
    <source>
        <dbReference type="SMART" id="SM00829"/>
    </source>
</evidence>
<dbReference type="OrthoDB" id="9797931at2"/>
<feature type="domain" description="Enoyl reductase (ER)" evidence="2">
    <location>
        <begin position="24"/>
        <end position="334"/>
    </location>
</feature>
<dbReference type="Pfam" id="PF00107">
    <property type="entry name" value="ADH_zinc_N"/>
    <property type="match status" value="1"/>
</dbReference>
<dbReference type="PANTHER" id="PTHR43677">
    <property type="entry name" value="SHORT-CHAIN DEHYDROGENASE/REDUCTASE"/>
    <property type="match status" value="1"/>
</dbReference>
<protein>
    <submittedName>
        <fullName evidence="3">NADPH:quinone reductase</fullName>
    </submittedName>
</protein>
<dbReference type="Pfam" id="PF08240">
    <property type="entry name" value="ADH_N"/>
    <property type="match status" value="1"/>
</dbReference>
<dbReference type="InterPro" id="IPR036291">
    <property type="entry name" value="NAD(P)-bd_dom_sf"/>
</dbReference>
<dbReference type="Proteomes" id="UP000199103">
    <property type="component" value="Chromosome I"/>
</dbReference>
<feature type="region of interest" description="Disordered" evidence="1">
    <location>
        <begin position="1"/>
        <end position="42"/>
    </location>
</feature>
<evidence type="ECO:0000313" key="4">
    <source>
        <dbReference type="Proteomes" id="UP000199103"/>
    </source>
</evidence>